<evidence type="ECO:0000256" key="6">
    <source>
        <dbReference type="ARBA" id="ARBA00023277"/>
    </source>
</evidence>
<dbReference type="Pfam" id="PF04131">
    <property type="entry name" value="NanE"/>
    <property type="match status" value="1"/>
</dbReference>
<dbReference type="EMBL" id="JBJHQH010000017">
    <property type="protein sequence ID" value="MFK9093803.1"/>
    <property type="molecule type" value="Genomic_DNA"/>
</dbReference>
<dbReference type="InterPro" id="IPR013785">
    <property type="entry name" value="Aldolase_TIM"/>
</dbReference>
<proteinExistence type="inferred from homology"/>
<dbReference type="PANTHER" id="PTHR36204:SF1">
    <property type="entry name" value="N-ACETYLMANNOSAMINE-6-PHOSPHATE 2-EPIMERASE-RELATED"/>
    <property type="match status" value="1"/>
</dbReference>
<dbReference type="GO" id="GO:0047465">
    <property type="term" value="F:N-acylglucosamine-6-phosphate 2-epimerase activity"/>
    <property type="evidence" value="ECO:0007669"/>
    <property type="project" value="UniProtKB-EC"/>
</dbReference>
<comment type="pathway">
    <text evidence="3 7">Amino-sugar metabolism; N-acetylneuraminate degradation; D-fructose 6-phosphate from N-acetylneuraminate: step 3/5.</text>
</comment>
<dbReference type="InterPro" id="IPR011060">
    <property type="entry name" value="RibuloseP-bd_barrel"/>
</dbReference>
<evidence type="ECO:0000256" key="2">
    <source>
        <dbReference type="ARBA" id="ARBA00002147"/>
    </source>
</evidence>
<dbReference type="EC" id="5.1.3.9" evidence="7"/>
<comment type="function">
    <text evidence="2 7">Converts N-acetylmannosamine-6-phosphate (ManNAc-6-P) to N-acetylglucosamine-6-phosphate (GlcNAc-6-P).</text>
</comment>
<reference evidence="8 9" key="1">
    <citation type="submission" date="2024-11" db="EMBL/GenBank/DDBJ databases">
        <authorList>
            <person name="Lucas J.A."/>
        </authorList>
    </citation>
    <scope>NUCLEOTIDE SEQUENCE [LARGE SCALE GENOMIC DNA]</scope>
    <source>
        <strain evidence="8 9">Z 5.4</strain>
    </source>
</reference>
<dbReference type="PANTHER" id="PTHR36204">
    <property type="entry name" value="N-ACETYLMANNOSAMINE-6-PHOSPHATE 2-EPIMERASE-RELATED"/>
    <property type="match status" value="1"/>
</dbReference>
<dbReference type="NCBIfam" id="NF002231">
    <property type="entry name" value="PRK01130.1"/>
    <property type="match status" value="1"/>
</dbReference>
<evidence type="ECO:0000313" key="9">
    <source>
        <dbReference type="Proteomes" id="UP001623041"/>
    </source>
</evidence>
<protein>
    <recommendedName>
        <fullName evidence="7">Putative N-acetylmannosamine-6-phosphate 2-epimerase</fullName>
        <ecNumber evidence="7">5.1.3.9</ecNumber>
    </recommendedName>
    <alternativeName>
        <fullName evidence="7">ManNAc-6-P epimerase</fullName>
    </alternativeName>
</protein>
<evidence type="ECO:0000256" key="4">
    <source>
        <dbReference type="ARBA" id="ARBA00007439"/>
    </source>
</evidence>
<sequence length="222" mass="24111">MWNKKGIIVSCQANIGDPLHGPHFMAEIAKAVVKGGAIGIRANGVTDVAFIKQCVNVPIIGILKKNYPGYLPYITPTLEDALAVSYAGADIIAMDCTKSPRPDGSTVSEIVRVLHEKTNCKVMADIATIEEAMFAYESGVDYVGTTLFGYTEETKHLKQPCFSLMKELVEKLPIPIIAEGGVNHPELVKKAFETGVSWVVIGRTITSPKFLTERFVKAIDGE</sequence>
<evidence type="ECO:0000256" key="7">
    <source>
        <dbReference type="HAMAP-Rule" id="MF_01235"/>
    </source>
</evidence>
<name>A0ABW8RKG8_9BACI</name>
<evidence type="ECO:0000256" key="1">
    <source>
        <dbReference type="ARBA" id="ARBA00000056"/>
    </source>
</evidence>
<organism evidence="8 9">
    <name type="scientific">Bacillus salipaludis</name>
    <dbReference type="NCBI Taxonomy" id="2547811"/>
    <lineage>
        <taxon>Bacteria</taxon>
        <taxon>Bacillati</taxon>
        <taxon>Bacillota</taxon>
        <taxon>Bacilli</taxon>
        <taxon>Bacillales</taxon>
        <taxon>Bacillaceae</taxon>
        <taxon>Bacillus</taxon>
    </lineage>
</organism>
<dbReference type="InterPro" id="IPR007260">
    <property type="entry name" value="NanE"/>
</dbReference>
<gene>
    <name evidence="7" type="primary">nanE</name>
    <name evidence="8" type="ORF">ACJEBI_20265</name>
</gene>
<evidence type="ECO:0000256" key="3">
    <source>
        <dbReference type="ARBA" id="ARBA00005081"/>
    </source>
</evidence>
<keyword evidence="6 7" id="KW-0119">Carbohydrate metabolism</keyword>
<evidence type="ECO:0000313" key="8">
    <source>
        <dbReference type="EMBL" id="MFK9093803.1"/>
    </source>
</evidence>
<comment type="similarity">
    <text evidence="4 7">Belongs to the NanE family.</text>
</comment>
<keyword evidence="9" id="KW-1185">Reference proteome</keyword>
<dbReference type="RefSeq" id="WP_406582302.1">
    <property type="nucleotide sequence ID" value="NZ_JBJHQH010000017.1"/>
</dbReference>
<comment type="caution">
    <text evidence="8">The sequence shown here is derived from an EMBL/GenBank/DDBJ whole genome shotgun (WGS) entry which is preliminary data.</text>
</comment>
<dbReference type="Proteomes" id="UP001623041">
    <property type="component" value="Unassembled WGS sequence"/>
</dbReference>
<dbReference type="Gene3D" id="3.20.20.70">
    <property type="entry name" value="Aldolase class I"/>
    <property type="match status" value="1"/>
</dbReference>
<dbReference type="CDD" id="cd04729">
    <property type="entry name" value="NanE"/>
    <property type="match status" value="1"/>
</dbReference>
<comment type="catalytic activity">
    <reaction evidence="1 7">
        <text>an N-acyl-D-glucosamine 6-phosphate = an N-acyl-D-mannosamine 6-phosphate</text>
        <dbReference type="Rhea" id="RHEA:23932"/>
        <dbReference type="ChEBI" id="CHEBI:57599"/>
        <dbReference type="ChEBI" id="CHEBI:57666"/>
        <dbReference type="EC" id="5.1.3.9"/>
    </reaction>
</comment>
<accession>A0ABW8RKG8</accession>
<evidence type="ECO:0000256" key="5">
    <source>
        <dbReference type="ARBA" id="ARBA00023235"/>
    </source>
</evidence>
<keyword evidence="5 7" id="KW-0413">Isomerase</keyword>
<dbReference type="HAMAP" id="MF_01235">
    <property type="entry name" value="ManNAc6P_epimer"/>
    <property type="match status" value="1"/>
</dbReference>
<dbReference type="SUPFAM" id="SSF51366">
    <property type="entry name" value="Ribulose-phoshate binding barrel"/>
    <property type="match status" value="1"/>
</dbReference>